<evidence type="ECO:0000313" key="1">
    <source>
        <dbReference type="EMBL" id="VVB05557.1"/>
    </source>
</evidence>
<accession>A0A565BVZ0</accession>
<gene>
    <name evidence="1" type="ORF">ANE_LOCUS16001</name>
</gene>
<organism evidence="1 2">
    <name type="scientific">Arabis nemorensis</name>
    <dbReference type="NCBI Taxonomy" id="586526"/>
    <lineage>
        <taxon>Eukaryota</taxon>
        <taxon>Viridiplantae</taxon>
        <taxon>Streptophyta</taxon>
        <taxon>Embryophyta</taxon>
        <taxon>Tracheophyta</taxon>
        <taxon>Spermatophyta</taxon>
        <taxon>Magnoliopsida</taxon>
        <taxon>eudicotyledons</taxon>
        <taxon>Gunneridae</taxon>
        <taxon>Pentapetalae</taxon>
        <taxon>rosids</taxon>
        <taxon>malvids</taxon>
        <taxon>Brassicales</taxon>
        <taxon>Brassicaceae</taxon>
        <taxon>Arabideae</taxon>
        <taxon>Arabis</taxon>
    </lineage>
</organism>
<name>A0A565BVZ0_9BRAS</name>
<sequence length="88" mass="9911">MWIRTAHFPLPPPVAPPVAPPQFLHAAFDDDGPFPVQAPGRFLHGAFDDDGPFPAPLPLPPPDRYVEHMRHELARDTLRKHNYFLGGR</sequence>
<dbReference type="AlphaFoldDB" id="A0A565BVZ0"/>
<protein>
    <submittedName>
        <fullName evidence="1">Uncharacterized protein</fullName>
    </submittedName>
</protein>
<proteinExistence type="predicted"/>
<dbReference type="Proteomes" id="UP000489600">
    <property type="component" value="Unassembled WGS sequence"/>
</dbReference>
<comment type="caution">
    <text evidence="1">The sequence shown here is derived from an EMBL/GenBank/DDBJ whole genome shotgun (WGS) entry which is preliminary data.</text>
</comment>
<dbReference type="EMBL" id="CABITT030000005">
    <property type="protein sequence ID" value="VVB05557.1"/>
    <property type="molecule type" value="Genomic_DNA"/>
</dbReference>
<keyword evidence="2" id="KW-1185">Reference proteome</keyword>
<reference evidence="1" key="1">
    <citation type="submission" date="2019-07" db="EMBL/GenBank/DDBJ databases">
        <authorList>
            <person name="Dittberner H."/>
        </authorList>
    </citation>
    <scope>NUCLEOTIDE SEQUENCE [LARGE SCALE GENOMIC DNA]</scope>
</reference>
<evidence type="ECO:0000313" key="2">
    <source>
        <dbReference type="Proteomes" id="UP000489600"/>
    </source>
</evidence>